<feature type="domain" description="DUF4142" evidence="2">
    <location>
        <begin position="51"/>
        <end position="183"/>
    </location>
</feature>
<name>A0A3N9WB68_9ACTN</name>
<sequence>MAPLRSAHRRLGTRTHRAAMLLIAIIAGVGVLPGVAVAAPAGGGQQLNAADMTLLNGVRLAGLWEMPAGQMAAEKGQSAKVREIGAGIANEHQQLDQLVVDAANKLGASIPSEPTAEQKGWLAEMQKASGARFDQIFVTRLRVAHGKIFPVIGAVRASTRDATVRKLCDDANEFVLHHMQMLESTGLVRWPELPPAALPAPGEDGLLAAAAANAGPQVGVSSTVVWLVFLAALGTGGIATYRMLRRS</sequence>
<evidence type="ECO:0000313" key="3">
    <source>
        <dbReference type="EMBL" id="RQW97959.1"/>
    </source>
</evidence>
<dbReference type="Proteomes" id="UP000282312">
    <property type="component" value="Unassembled WGS sequence"/>
</dbReference>
<dbReference type="InterPro" id="IPR025419">
    <property type="entry name" value="DUF4142"/>
</dbReference>
<keyword evidence="1" id="KW-1133">Transmembrane helix</keyword>
<keyword evidence="4" id="KW-1185">Reference proteome</keyword>
<organism evidence="3 4">
    <name type="scientific">Micromonospora inaquosa</name>
    <dbReference type="NCBI Taxonomy" id="2203716"/>
    <lineage>
        <taxon>Bacteria</taxon>
        <taxon>Bacillati</taxon>
        <taxon>Actinomycetota</taxon>
        <taxon>Actinomycetes</taxon>
        <taxon>Micromonosporales</taxon>
        <taxon>Micromonosporaceae</taxon>
        <taxon>Micromonospora</taxon>
    </lineage>
</organism>
<evidence type="ECO:0000259" key="2">
    <source>
        <dbReference type="Pfam" id="PF13628"/>
    </source>
</evidence>
<dbReference type="RefSeq" id="WP_124776153.1">
    <property type="nucleotide sequence ID" value="NZ_JBEZFR010000008.1"/>
</dbReference>
<evidence type="ECO:0000256" key="1">
    <source>
        <dbReference type="SAM" id="Phobius"/>
    </source>
</evidence>
<keyword evidence="1" id="KW-0812">Transmembrane</keyword>
<dbReference type="EMBL" id="QGSZ01000307">
    <property type="protein sequence ID" value="RQW97959.1"/>
    <property type="molecule type" value="Genomic_DNA"/>
</dbReference>
<dbReference type="AlphaFoldDB" id="A0A3N9WB68"/>
<keyword evidence="1" id="KW-0472">Membrane</keyword>
<dbReference type="Gene3D" id="1.20.1260.10">
    <property type="match status" value="1"/>
</dbReference>
<dbReference type="OrthoDB" id="3674617at2"/>
<dbReference type="PANTHER" id="PTHR38593:SF1">
    <property type="entry name" value="BLR2558 PROTEIN"/>
    <property type="match status" value="1"/>
</dbReference>
<proteinExistence type="predicted"/>
<gene>
    <name evidence="3" type="ORF">DLJ59_28055</name>
</gene>
<dbReference type="Pfam" id="PF13628">
    <property type="entry name" value="DUF4142"/>
    <property type="match status" value="1"/>
</dbReference>
<accession>A0A3N9WB68</accession>
<evidence type="ECO:0000313" key="4">
    <source>
        <dbReference type="Proteomes" id="UP000282312"/>
    </source>
</evidence>
<dbReference type="PANTHER" id="PTHR38593">
    <property type="entry name" value="BLR2558 PROTEIN"/>
    <property type="match status" value="1"/>
</dbReference>
<comment type="caution">
    <text evidence="3">The sequence shown here is derived from an EMBL/GenBank/DDBJ whole genome shotgun (WGS) entry which is preliminary data.</text>
</comment>
<protein>
    <submittedName>
        <fullName evidence="3">DUF4142 domain-containing protein</fullName>
    </submittedName>
</protein>
<dbReference type="InterPro" id="IPR012347">
    <property type="entry name" value="Ferritin-like"/>
</dbReference>
<reference evidence="3 4" key="1">
    <citation type="submission" date="2018-05" db="EMBL/GenBank/DDBJ databases">
        <title>Micromonospora from Atacama Desert.</title>
        <authorList>
            <person name="Carro L."/>
            <person name="Goodfellow M."/>
            <person name="Klenk H.-P."/>
        </authorList>
    </citation>
    <scope>NUCLEOTIDE SEQUENCE [LARGE SCALE GENOMIC DNA]</scope>
    <source>
        <strain evidence="3 4">LB39</strain>
    </source>
</reference>
<feature type="transmembrane region" description="Helical" evidence="1">
    <location>
        <begin position="224"/>
        <end position="244"/>
    </location>
</feature>